<feature type="transmembrane region" description="Helical" evidence="1">
    <location>
        <begin position="313"/>
        <end position="334"/>
    </location>
</feature>
<keyword evidence="3" id="KW-1185">Reference proteome</keyword>
<dbReference type="AlphaFoldDB" id="A0A1H3T5D7"/>
<accession>A0A1H3T5D7</accession>
<gene>
    <name evidence="2" type="ORF">SAMN05421736_11346</name>
</gene>
<feature type="transmembrane region" description="Helical" evidence="1">
    <location>
        <begin position="89"/>
        <end position="113"/>
    </location>
</feature>
<dbReference type="OrthoDB" id="138672at2"/>
<feature type="transmembrane region" description="Helical" evidence="1">
    <location>
        <begin position="159"/>
        <end position="181"/>
    </location>
</feature>
<feature type="transmembrane region" description="Helical" evidence="1">
    <location>
        <begin position="434"/>
        <end position="453"/>
    </location>
</feature>
<feature type="transmembrane region" description="Helical" evidence="1">
    <location>
        <begin position="41"/>
        <end position="68"/>
    </location>
</feature>
<feature type="transmembrane region" description="Helical" evidence="1">
    <location>
        <begin position="119"/>
        <end position="147"/>
    </location>
</feature>
<keyword evidence="1" id="KW-0472">Membrane</keyword>
<evidence type="ECO:0008006" key="4">
    <source>
        <dbReference type="Google" id="ProtNLM"/>
    </source>
</evidence>
<feature type="transmembrane region" description="Helical" evidence="1">
    <location>
        <begin position="392"/>
        <end position="413"/>
    </location>
</feature>
<sequence length="508" mass="57531">MDTIVLLIIALSVGGFFVYYYTGVMNKLYLFFQAMGMDTGFLVAVLWIFHAFLFLVGSFFVLHLFCFSKDSVGLLYLPLKPEVLLFSKLLVVILSGYILALFLLVPPLILYGVNHFSAGYLIAATIIFFVSPMLPLTILGGFNLLVWKLAVVWKKKSPGYTAAVGHLLLLILAGFMTGRLLNPMTIEDSLATWSQLEARVYGFMLILYLGLSVISLYLFWLLGRRLFPAGLTLYRHSRRKWNAANMSNKRFTERHPFISYFHKEWRLFFREPVYVLNGLFGVVITPFLLPLSFQVSDLGSEKIRDVVVQEEFSFIATILALSIVVITSGIHVVASSSVSREGSHFWLCQLVPLPYYRQMLIKVAFAAVTSGIGLVLNNLIFMFYFGYQLRQISMIFILGLLFSLAWSALGVLIDVLHPKLNWVNQSEAVKQNKNVLLAILLNVLIVWIYYRFLTFAFANNWNEKLIFASVAVSATLLAAAALQGIVIVCRYQERHFATKTAFIEEGKK</sequence>
<evidence type="ECO:0000313" key="2">
    <source>
        <dbReference type="EMBL" id="SDZ45260.1"/>
    </source>
</evidence>
<proteinExistence type="predicted"/>
<dbReference type="STRING" id="1503961.SAMN05421736_11346"/>
<name>A0A1H3T5D7_9BACI</name>
<protein>
    <recommendedName>
        <fullName evidence="4">ABC-2 type transport system permease protein</fullName>
    </recommendedName>
</protein>
<feature type="transmembrane region" description="Helical" evidence="1">
    <location>
        <begin position="201"/>
        <end position="222"/>
    </location>
</feature>
<feature type="transmembrane region" description="Helical" evidence="1">
    <location>
        <begin position="363"/>
        <end position="386"/>
    </location>
</feature>
<feature type="transmembrane region" description="Helical" evidence="1">
    <location>
        <begin position="5"/>
        <end position="21"/>
    </location>
</feature>
<dbReference type="Proteomes" id="UP000198935">
    <property type="component" value="Unassembled WGS sequence"/>
</dbReference>
<feature type="transmembrane region" description="Helical" evidence="1">
    <location>
        <begin position="273"/>
        <end position="293"/>
    </location>
</feature>
<organism evidence="2 3">
    <name type="scientific">Evansella caseinilytica</name>
    <dbReference type="NCBI Taxonomy" id="1503961"/>
    <lineage>
        <taxon>Bacteria</taxon>
        <taxon>Bacillati</taxon>
        <taxon>Bacillota</taxon>
        <taxon>Bacilli</taxon>
        <taxon>Bacillales</taxon>
        <taxon>Bacillaceae</taxon>
        <taxon>Evansella</taxon>
    </lineage>
</organism>
<dbReference type="EMBL" id="FNPI01000013">
    <property type="protein sequence ID" value="SDZ45260.1"/>
    <property type="molecule type" value="Genomic_DNA"/>
</dbReference>
<reference evidence="3" key="1">
    <citation type="submission" date="2016-10" db="EMBL/GenBank/DDBJ databases">
        <authorList>
            <person name="Varghese N."/>
            <person name="Submissions S."/>
        </authorList>
    </citation>
    <scope>NUCLEOTIDE SEQUENCE [LARGE SCALE GENOMIC DNA]</scope>
    <source>
        <strain evidence="3">SP</strain>
    </source>
</reference>
<keyword evidence="1" id="KW-0812">Transmembrane</keyword>
<feature type="transmembrane region" description="Helical" evidence="1">
    <location>
        <begin position="465"/>
        <end position="489"/>
    </location>
</feature>
<evidence type="ECO:0000313" key="3">
    <source>
        <dbReference type="Proteomes" id="UP000198935"/>
    </source>
</evidence>
<keyword evidence="1" id="KW-1133">Transmembrane helix</keyword>
<evidence type="ECO:0000256" key="1">
    <source>
        <dbReference type="SAM" id="Phobius"/>
    </source>
</evidence>